<dbReference type="PANTHER" id="PTHR30386:SF24">
    <property type="entry name" value="MULTIDRUG RESISTANCE EFFLUX PUMP"/>
    <property type="match status" value="1"/>
</dbReference>
<evidence type="ECO:0000259" key="6">
    <source>
        <dbReference type="Pfam" id="PF25954"/>
    </source>
</evidence>
<dbReference type="Pfam" id="PF25876">
    <property type="entry name" value="HH_MFP_RND"/>
    <property type="match status" value="1"/>
</dbReference>
<dbReference type="OrthoDB" id="9811754at2"/>
<evidence type="ECO:0000256" key="3">
    <source>
        <dbReference type="SAM" id="Phobius"/>
    </source>
</evidence>
<feature type="domain" description="Multidrug resistance protein MdtA-like barrel-sandwich hybrid" evidence="5">
    <location>
        <begin position="71"/>
        <end position="262"/>
    </location>
</feature>
<dbReference type="Pfam" id="PF25917">
    <property type="entry name" value="BSH_RND"/>
    <property type="match status" value="1"/>
</dbReference>
<feature type="domain" description="CusB-like beta-barrel" evidence="6">
    <location>
        <begin position="269"/>
        <end position="311"/>
    </location>
</feature>
<evidence type="ECO:0000313" key="8">
    <source>
        <dbReference type="Proteomes" id="UP000186553"/>
    </source>
</evidence>
<protein>
    <submittedName>
        <fullName evidence="7">RND transporter</fullName>
    </submittedName>
</protein>
<dbReference type="EMBL" id="MBDL01000008">
    <property type="protein sequence ID" value="ODA13824.1"/>
    <property type="molecule type" value="Genomic_DNA"/>
</dbReference>
<evidence type="ECO:0000259" key="5">
    <source>
        <dbReference type="Pfam" id="PF25917"/>
    </source>
</evidence>
<dbReference type="Pfam" id="PF25954">
    <property type="entry name" value="Beta-barrel_RND_2"/>
    <property type="match status" value="1"/>
</dbReference>
<keyword evidence="2" id="KW-0175">Coiled coil</keyword>
<dbReference type="InterPro" id="IPR058624">
    <property type="entry name" value="MdtA-like_HH"/>
</dbReference>
<reference evidence="7 8" key="1">
    <citation type="submission" date="2016-07" db="EMBL/GenBank/DDBJ databases">
        <title>Acinetobacter sp. ANC 4603.</title>
        <authorList>
            <person name="Radolfova-Krizova L."/>
            <person name="Nemec A."/>
        </authorList>
    </citation>
    <scope>NUCLEOTIDE SEQUENCE [LARGE SCALE GENOMIC DNA]</scope>
    <source>
        <strain evidence="7 8">ANC 4603</strain>
    </source>
</reference>
<dbReference type="PRINTS" id="PR01490">
    <property type="entry name" value="RTXTOXIND"/>
</dbReference>
<dbReference type="STRING" id="1891224.BBP83_05555"/>
<feature type="transmembrane region" description="Helical" evidence="3">
    <location>
        <begin position="28"/>
        <end position="47"/>
    </location>
</feature>
<dbReference type="AlphaFoldDB" id="A0A1C3CYI1"/>
<evidence type="ECO:0000256" key="1">
    <source>
        <dbReference type="ARBA" id="ARBA00009477"/>
    </source>
</evidence>
<dbReference type="InterPro" id="IPR058792">
    <property type="entry name" value="Beta-barrel_RND_2"/>
</dbReference>
<dbReference type="Gene3D" id="2.40.30.170">
    <property type="match status" value="1"/>
</dbReference>
<evidence type="ECO:0000259" key="4">
    <source>
        <dbReference type="Pfam" id="PF25876"/>
    </source>
</evidence>
<comment type="caution">
    <text evidence="7">The sequence shown here is derived from an EMBL/GenBank/DDBJ whole genome shotgun (WGS) entry which is preliminary data.</text>
</comment>
<dbReference type="InterPro" id="IPR050739">
    <property type="entry name" value="MFP"/>
</dbReference>
<keyword evidence="3" id="KW-1133">Transmembrane helix</keyword>
<evidence type="ECO:0000313" key="7">
    <source>
        <dbReference type="EMBL" id="ODA13824.1"/>
    </source>
</evidence>
<dbReference type="Proteomes" id="UP000186553">
    <property type="component" value="Unassembled WGS sequence"/>
</dbReference>
<accession>A0A1C3CYI1</accession>
<dbReference type="Gene3D" id="1.10.287.470">
    <property type="entry name" value="Helix hairpin bin"/>
    <property type="match status" value="2"/>
</dbReference>
<dbReference type="SUPFAM" id="SSF111369">
    <property type="entry name" value="HlyD-like secretion proteins"/>
    <property type="match status" value="3"/>
</dbReference>
<feature type="domain" description="Multidrug resistance protein MdtA-like alpha-helical hairpin" evidence="4">
    <location>
        <begin position="138"/>
        <end position="202"/>
    </location>
</feature>
<dbReference type="Gene3D" id="2.40.50.100">
    <property type="match status" value="1"/>
</dbReference>
<comment type="similarity">
    <text evidence="1">Belongs to the membrane fusion protein (MFP) (TC 8.A.1) family.</text>
</comment>
<proteinExistence type="inferred from homology"/>
<gene>
    <name evidence="7" type="ORF">BBP83_05555</name>
</gene>
<dbReference type="InterPro" id="IPR058625">
    <property type="entry name" value="MdtA-like_BSH"/>
</dbReference>
<sequence>MSAQETQQENTTPAPEPSSKLIPTNKRVLVLMFFVLLAGIAIILWAWKIGPFHSNIESTENSYVKGKTTILSSQINGYVKDVLVTDFETVKKGQPLIHIDATTYDQKVTQAQSGIDQAENDLANQAQAIQQRKADIVAAQAQADQARASYELAVTQLQRYQQLGNSGATSKTEQDKAHADVKNNLAVLHQAQANIDVAQEALKTAQVAQTGLKAQVTNAQAQFDQAVTTKDYSIITAPMDGQLGEVSPRIGQYVTAGTQLMYLIPQQRWITANFKETQISNMQIGQKAWFTVDAMNHQKFTGKVERISPAAGSEFSVLKPDNTTGNFTKVVQRIAVRIAIDPKQNGIEYLRPGMSVVASVDTAHSNTAQ</sequence>
<keyword evidence="3" id="KW-0472">Membrane</keyword>
<name>A0A1C3CYI1_9GAMM</name>
<dbReference type="PANTHER" id="PTHR30386">
    <property type="entry name" value="MEMBRANE FUSION SUBUNIT OF EMRAB-TOLC MULTIDRUG EFFLUX PUMP"/>
    <property type="match status" value="1"/>
</dbReference>
<organism evidence="7 8">
    <name type="scientific">Acinetobacter celticus</name>
    <dbReference type="NCBI Taxonomy" id="1891224"/>
    <lineage>
        <taxon>Bacteria</taxon>
        <taxon>Pseudomonadati</taxon>
        <taxon>Pseudomonadota</taxon>
        <taxon>Gammaproteobacteria</taxon>
        <taxon>Moraxellales</taxon>
        <taxon>Moraxellaceae</taxon>
        <taxon>Acinetobacter</taxon>
    </lineage>
</organism>
<dbReference type="RefSeq" id="WP_068886697.1">
    <property type="nucleotide sequence ID" value="NZ_CBCRUU010000001.1"/>
</dbReference>
<feature type="coiled-coil region" evidence="2">
    <location>
        <begin position="108"/>
        <end position="135"/>
    </location>
</feature>
<keyword evidence="8" id="KW-1185">Reference proteome</keyword>
<evidence type="ECO:0000256" key="2">
    <source>
        <dbReference type="SAM" id="Coils"/>
    </source>
</evidence>
<keyword evidence="3" id="KW-0812">Transmembrane</keyword>